<dbReference type="GO" id="GO:0090090">
    <property type="term" value="P:negative regulation of canonical Wnt signaling pathway"/>
    <property type="evidence" value="ECO:0007669"/>
    <property type="project" value="TreeGrafter"/>
</dbReference>
<proteinExistence type="inferred from homology"/>
<evidence type="ECO:0000256" key="8">
    <source>
        <dbReference type="SAM" id="MobiDB-lite"/>
    </source>
</evidence>
<dbReference type="GO" id="GO:0048019">
    <property type="term" value="F:receptor antagonist activity"/>
    <property type="evidence" value="ECO:0007669"/>
    <property type="project" value="TreeGrafter"/>
</dbReference>
<evidence type="ECO:0000256" key="1">
    <source>
        <dbReference type="ARBA" id="ARBA00004613"/>
    </source>
</evidence>
<dbReference type="CTD" id="570418"/>
<dbReference type="Ensembl" id="ENSSFOT00015022672.2">
    <property type="protein sequence ID" value="ENSSFOP00015022425.1"/>
    <property type="gene ID" value="ENSSFOG00015029807.1"/>
</dbReference>
<comment type="similarity">
    <text evidence="2">Belongs to the dickkopf family.</text>
</comment>
<dbReference type="Pfam" id="PF04706">
    <property type="entry name" value="Dickkopf_N"/>
    <property type="match status" value="1"/>
</dbReference>
<feature type="domain" description="Dickkopf N-terminal cysteine-rich" evidence="10">
    <location>
        <begin position="161"/>
        <end position="211"/>
    </location>
</feature>
<accession>A0A8C9S130</accession>
<evidence type="ECO:0000256" key="9">
    <source>
        <dbReference type="SAM" id="SignalP"/>
    </source>
</evidence>
<dbReference type="PANTHER" id="PTHR12113">
    <property type="entry name" value="DICKKOPF3-LIKE 3"/>
    <property type="match status" value="1"/>
</dbReference>
<keyword evidence="12" id="KW-1185">Reference proteome</keyword>
<evidence type="ECO:0000256" key="7">
    <source>
        <dbReference type="ARBA" id="ARBA00023157"/>
    </source>
</evidence>
<dbReference type="GO" id="GO:0005615">
    <property type="term" value="C:extracellular space"/>
    <property type="evidence" value="ECO:0007669"/>
    <property type="project" value="TreeGrafter"/>
</dbReference>
<keyword evidence="7" id="KW-1015">Disulfide bond</keyword>
<reference evidence="11" key="3">
    <citation type="submission" date="2025-09" db="UniProtKB">
        <authorList>
            <consortium name="Ensembl"/>
        </authorList>
    </citation>
    <scope>IDENTIFICATION</scope>
</reference>
<dbReference type="GeneID" id="108934655"/>
<keyword evidence="3" id="KW-0217">Developmental protein</keyword>
<protein>
    <submittedName>
        <fullName evidence="11">Dickkopf WNT signaling pathway inhibitor 3a</fullName>
    </submittedName>
</protein>
<feature type="region of interest" description="Disordered" evidence="8">
    <location>
        <begin position="41"/>
        <end position="64"/>
    </location>
</feature>
<feature type="region of interest" description="Disordered" evidence="8">
    <location>
        <begin position="100"/>
        <end position="126"/>
    </location>
</feature>
<dbReference type="FunFam" id="2.10.80.10:FF:000008">
    <property type="entry name" value="Dickkopf WNT-signaling pathway inhibitor 3a"/>
    <property type="match status" value="1"/>
</dbReference>
<dbReference type="KEGG" id="sfm:108934655"/>
<dbReference type="InterPro" id="IPR006796">
    <property type="entry name" value="Dickkopf_N"/>
</dbReference>
<feature type="chain" id="PRO_5034968228" evidence="9">
    <location>
        <begin position="39"/>
        <end position="320"/>
    </location>
</feature>
<evidence type="ECO:0000256" key="2">
    <source>
        <dbReference type="ARBA" id="ARBA00010842"/>
    </source>
</evidence>
<keyword evidence="5" id="KW-0879">Wnt signaling pathway</keyword>
<organism evidence="11 12">
    <name type="scientific">Scleropages formosus</name>
    <name type="common">Asian bonytongue</name>
    <name type="synonym">Osteoglossum formosum</name>
    <dbReference type="NCBI Taxonomy" id="113540"/>
    <lineage>
        <taxon>Eukaryota</taxon>
        <taxon>Metazoa</taxon>
        <taxon>Chordata</taxon>
        <taxon>Craniata</taxon>
        <taxon>Vertebrata</taxon>
        <taxon>Euteleostomi</taxon>
        <taxon>Actinopterygii</taxon>
        <taxon>Neopterygii</taxon>
        <taxon>Teleostei</taxon>
        <taxon>Osteoglossocephala</taxon>
        <taxon>Osteoglossomorpha</taxon>
        <taxon>Osteoglossiformes</taxon>
        <taxon>Osteoglossidae</taxon>
        <taxon>Scleropages</taxon>
    </lineage>
</organism>
<reference evidence="11 12" key="1">
    <citation type="submission" date="2019-04" db="EMBL/GenBank/DDBJ databases">
        <authorList>
            <consortium name="Wellcome Sanger Institute Data Sharing"/>
        </authorList>
    </citation>
    <scope>NUCLEOTIDE SEQUENCE [LARGE SCALE GENOMIC DNA]</scope>
</reference>
<evidence type="ECO:0000256" key="4">
    <source>
        <dbReference type="ARBA" id="ARBA00022525"/>
    </source>
</evidence>
<reference evidence="11" key="2">
    <citation type="submission" date="2025-08" db="UniProtKB">
        <authorList>
            <consortium name="Ensembl"/>
        </authorList>
    </citation>
    <scope>IDENTIFICATION</scope>
</reference>
<dbReference type="GO" id="GO:0016055">
    <property type="term" value="P:Wnt signaling pathway"/>
    <property type="evidence" value="ECO:0007669"/>
    <property type="project" value="UniProtKB-KW"/>
</dbReference>
<dbReference type="PANTHER" id="PTHR12113:SF8">
    <property type="entry name" value="DICKKOPF-RELATED PROTEIN 3"/>
    <property type="match status" value="1"/>
</dbReference>
<dbReference type="InterPro" id="IPR047300">
    <property type="entry name" value="Dkk3_Cys2"/>
</dbReference>
<evidence type="ECO:0000313" key="11">
    <source>
        <dbReference type="Ensembl" id="ENSSFOP00015022425.1"/>
    </source>
</evidence>
<sequence>MLARRVMSMRRRCSSSPFGVSVLLIGLLHMDHLHRVRAHVQDASPPADSGPNPSSMGASLTPGHATLNDMFREVEKLMEDTQHKLEEAVYKMDNESAKSMLYPYDLPPRSQEERSPEEKGGDESGRTAETIDEAMNNNTVATHFSSILVQPDGRGNEIDRECLIDEDCPPGNYCLYEVLQSRCLPCKALHTTCTKDEECCSGQLCLWGQCSDNGTKGEAGSICQYQSDCSPELCCAFHRALLFPVCTGRPTEHERCHGPSNHLMELLSWDMDGEGPREYCPCGRGLQCQPQGRGSLCLRPQNSSSEEVSDSLYSEADYIV</sequence>
<evidence type="ECO:0000256" key="3">
    <source>
        <dbReference type="ARBA" id="ARBA00022473"/>
    </source>
</evidence>
<dbReference type="Proteomes" id="UP000694397">
    <property type="component" value="Chromosome 11"/>
</dbReference>
<keyword evidence="4" id="KW-0964">Secreted</keyword>
<feature type="compositionally biased region" description="Basic and acidic residues" evidence="8">
    <location>
        <begin position="110"/>
        <end position="126"/>
    </location>
</feature>
<name>A0A8C9S130_SCLFO</name>
<evidence type="ECO:0000313" key="12">
    <source>
        <dbReference type="Proteomes" id="UP000694397"/>
    </source>
</evidence>
<evidence type="ECO:0000256" key="5">
    <source>
        <dbReference type="ARBA" id="ARBA00022687"/>
    </source>
</evidence>
<gene>
    <name evidence="11" type="primary">DKK3</name>
    <name evidence="11" type="synonym">dkk3a</name>
</gene>
<evidence type="ECO:0000259" key="10">
    <source>
        <dbReference type="Pfam" id="PF04706"/>
    </source>
</evidence>
<dbReference type="GO" id="GO:0039706">
    <property type="term" value="F:co-receptor binding"/>
    <property type="evidence" value="ECO:0007669"/>
    <property type="project" value="TreeGrafter"/>
</dbReference>
<evidence type="ECO:0000256" key="6">
    <source>
        <dbReference type="ARBA" id="ARBA00022729"/>
    </source>
</evidence>
<feature type="signal peptide" evidence="9">
    <location>
        <begin position="1"/>
        <end position="38"/>
    </location>
</feature>
<dbReference type="CDD" id="cd23274">
    <property type="entry name" value="Dkk3_Cys2"/>
    <property type="match status" value="1"/>
</dbReference>
<dbReference type="InterPro" id="IPR039863">
    <property type="entry name" value="DKK1-4"/>
</dbReference>
<dbReference type="AlphaFoldDB" id="A0A8C9S130"/>
<keyword evidence="6 9" id="KW-0732">Signal</keyword>
<dbReference type="GeneTree" id="ENSGT00390000000221"/>
<dbReference type="OrthoDB" id="6359792at2759"/>
<dbReference type="Gene3D" id="2.10.80.10">
    <property type="entry name" value="Lipase, subunit A"/>
    <property type="match status" value="1"/>
</dbReference>
<comment type="subcellular location">
    <subcellularLocation>
        <location evidence="1">Secreted</location>
    </subcellularLocation>
</comment>